<proteinExistence type="predicted"/>
<dbReference type="AlphaFoldDB" id="G8ZKR4"/>
<dbReference type="Pfam" id="PF02002">
    <property type="entry name" value="TFIIE_alpha"/>
    <property type="match status" value="1"/>
</dbReference>
<sequence length="71" mass="8551">MRHVKILELLEEGEKSEEEITEKLGMPKLEVRKFLLRLAEQGKIESFQKDGKIYWKIKEKKPEEEKFKYIG</sequence>
<evidence type="ECO:0000259" key="1">
    <source>
        <dbReference type="Pfam" id="PF02002"/>
    </source>
</evidence>
<dbReference type="SUPFAM" id="SSF46785">
    <property type="entry name" value="Winged helix' DNA-binding domain"/>
    <property type="match status" value="1"/>
</dbReference>
<dbReference type="Gene3D" id="1.10.10.10">
    <property type="entry name" value="Winged helix-like DNA-binding domain superfamily/Winged helix DNA-binding domain"/>
    <property type="match status" value="1"/>
</dbReference>
<name>G8ZKR4_PYRAB</name>
<accession>G8ZKR4</accession>
<gene>
    <name evidence="2" type="ordered locus">PAB0838.1n</name>
</gene>
<evidence type="ECO:0000313" key="2">
    <source>
        <dbReference type="EMBL" id="CCE70707.1"/>
    </source>
</evidence>
<dbReference type="InterPro" id="IPR024550">
    <property type="entry name" value="TFIIEa/SarR/Rpc3_HTH_dom"/>
</dbReference>
<reference evidence="2 3" key="1">
    <citation type="journal article" date="2012" name="Curr. Microbiol.">
        <title>Re-annotation of two hyperthermophilic archaea Pyrococcus abyssi GE5 and Pyrococcus furiosus DSM 3638.</title>
        <authorList>
            <person name="Gao J."/>
            <person name="Wang J."/>
        </authorList>
    </citation>
    <scope>GENOME REANNOTATION</scope>
    <source>
        <strain evidence="3">GE5 / Orsay</strain>
    </source>
</reference>
<organism evidence="2 3">
    <name type="scientific">Pyrococcus abyssi (strain GE5 / Orsay)</name>
    <dbReference type="NCBI Taxonomy" id="272844"/>
    <lineage>
        <taxon>Archaea</taxon>
        <taxon>Methanobacteriati</taxon>
        <taxon>Methanobacteriota</taxon>
        <taxon>Thermococci</taxon>
        <taxon>Thermococcales</taxon>
        <taxon>Thermococcaceae</taxon>
        <taxon>Pyrococcus</taxon>
    </lineage>
</organism>
<comment type="miscellaneous">
    <text evidence="2">The sequence shown here is derived from an EMBL/GenBank/DDBJ third party annotation (TPA) entry.</text>
</comment>
<feature type="domain" description="TFIIEalpha/SarR/Rpc3 HTH" evidence="1">
    <location>
        <begin position="3"/>
        <end position="50"/>
    </location>
</feature>
<dbReference type="Proteomes" id="UP000009139">
    <property type="component" value="Chromosome"/>
</dbReference>
<evidence type="ECO:0000313" key="3">
    <source>
        <dbReference type="Proteomes" id="UP000009139"/>
    </source>
</evidence>
<dbReference type="InterPro" id="IPR036388">
    <property type="entry name" value="WH-like_DNA-bd_sf"/>
</dbReference>
<protein>
    <recommendedName>
        <fullName evidence="1">TFIIEalpha/SarR/Rpc3 HTH domain-containing protein</fullName>
    </recommendedName>
</protein>
<dbReference type="RefSeq" id="WP_048146942.1">
    <property type="nucleotide sequence ID" value="NC_000868.1"/>
</dbReference>
<dbReference type="EMBL" id="HE613800">
    <property type="protein sequence ID" value="CCE70707.1"/>
    <property type="molecule type" value="Genomic_DNA"/>
</dbReference>
<dbReference type="InterPro" id="IPR036390">
    <property type="entry name" value="WH_DNA-bd_sf"/>
</dbReference>